<protein>
    <submittedName>
        <fullName evidence="1">Uncharacterized protein</fullName>
    </submittedName>
</protein>
<proteinExistence type="predicted"/>
<evidence type="ECO:0000313" key="1">
    <source>
        <dbReference type="EMBL" id="GBP98052.1"/>
    </source>
</evidence>
<dbReference type="Proteomes" id="UP000299102">
    <property type="component" value="Unassembled WGS sequence"/>
</dbReference>
<reference evidence="1 2" key="1">
    <citation type="journal article" date="2019" name="Commun. Biol.">
        <title>The bagworm genome reveals a unique fibroin gene that provides high tensile strength.</title>
        <authorList>
            <person name="Kono N."/>
            <person name="Nakamura H."/>
            <person name="Ohtoshi R."/>
            <person name="Tomita M."/>
            <person name="Numata K."/>
            <person name="Arakawa K."/>
        </authorList>
    </citation>
    <scope>NUCLEOTIDE SEQUENCE [LARGE SCALE GENOMIC DNA]</scope>
</reference>
<evidence type="ECO:0000313" key="2">
    <source>
        <dbReference type="Proteomes" id="UP000299102"/>
    </source>
</evidence>
<comment type="caution">
    <text evidence="1">The sequence shown here is derived from an EMBL/GenBank/DDBJ whole genome shotgun (WGS) entry which is preliminary data.</text>
</comment>
<organism evidence="1 2">
    <name type="scientific">Eumeta variegata</name>
    <name type="common">Bagworm moth</name>
    <name type="synonym">Eumeta japonica</name>
    <dbReference type="NCBI Taxonomy" id="151549"/>
    <lineage>
        <taxon>Eukaryota</taxon>
        <taxon>Metazoa</taxon>
        <taxon>Ecdysozoa</taxon>
        <taxon>Arthropoda</taxon>
        <taxon>Hexapoda</taxon>
        <taxon>Insecta</taxon>
        <taxon>Pterygota</taxon>
        <taxon>Neoptera</taxon>
        <taxon>Endopterygota</taxon>
        <taxon>Lepidoptera</taxon>
        <taxon>Glossata</taxon>
        <taxon>Ditrysia</taxon>
        <taxon>Tineoidea</taxon>
        <taxon>Psychidae</taxon>
        <taxon>Oiketicinae</taxon>
        <taxon>Eumeta</taxon>
    </lineage>
</organism>
<dbReference type="EMBL" id="BGZK01003055">
    <property type="protein sequence ID" value="GBP98052.1"/>
    <property type="molecule type" value="Genomic_DNA"/>
</dbReference>
<dbReference type="AlphaFoldDB" id="A0A4C2AE11"/>
<gene>
    <name evidence="1" type="ORF">EVAR_99526_1</name>
</gene>
<accession>A0A4C2AE11</accession>
<sequence length="185" mass="21118">MNYQKAKRCSSERCTPSHNECSEVHEPAIIFSRSNVTVSTNGSCSIIHYLTRRRGIVHGALRPDTFTAVTMESKRLKDFFTERGHLDLLREFEVYCSYSTSPDQLNPTWTPKWRRKRIQVPKRKPASHGFATYGPAYIRLFGKIPGVNSASQSPPLPARSPPRVAGHHTIGQRDLFDFLAHHWEV</sequence>
<name>A0A4C2AE11_EUMVA</name>
<keyword evidence="2" id="KW-1185">Reference proteome</keyword>